<evidence type="ECO:0000313" key="3">
    <source>
        <dbReference type="Proteomes" id="UP000034032"/>
    </source>
</evidence>
<accession>A0A0G1KGI5</accession>
<evidence type="ECO:0000256" key="1">
    <source>
        <dbReference type="SAM" id="Phobius"/>
    </source>
</evidence>
<comment type="caution">
    <text evidence="2">The sequence shown here is derived from an EMBL/GenBank/DDBJ whole genome shotgun (WGS) entry which is preliminary data.</text>
</comment>
<sequence length="133" mass="15068">MSKHALFFWVGSVLIIVSAGFFYLAVNYYPNEYDYSGEEAANEYQEAAAIDTYGGSTPEETFNLFIAALRADDPALAAKYFVPDKNSSWDKWTETLAILKENNALREMADSLEISDLDIIYDQRSKVWKIKGL</sequence>
<gene>
    <name evidence="2" type="ORF">UW79_C0004G0047</name>
</gene>
<keyword evidence="1" id="KW-1133">Transmembrane helix</keyword>
<name>A0A0G1KGI5_9BACT</name>
<dbReference type="AlphaFoldDB" id="A0A0G1KGI5"/>
<keyword evidence="1" id="KW-0812">Transmembrane</keyword>
<protein>
    <submittedName>
        <fullName evidence="2">Uncharacterized protein</fullName>
    </submittedName>
</protein>
<keyword evidence="1" id="KW-0472">Membrane</keyword>
<dbReference type="EMBL" id="LCJR01000004">
    <property type="protein sequence ID" value="KKT82590.1"/>
    <property type="molecule type" value="Genomic_DNA"/>
</dbReference>
<proteinExistence type="predicted"/>
<organism evidence="2 3">
    <name type="scientific">Candidatus Yanofskybacteria bacterium GW2011_GWA2_44_9</name>
    <dbReference type="NCBI Taxonomy" id="1619025"/>
    <lineage>
        <taxon>Bacteria</taxon>
        <taxon>Candidatus Yanofskyibacteriota</taxon>
    </lineage>
</organism>
<reference evidence="2 3" key="1">
    <citation type="journal article" date="2015" name="Nature">
        <title>rRNA introns, odd ribosomes, and small enigmatic genomes across a large radiation of phyla.</title>
        <authorList>
            <person name="Brown C.T."/>
            <person name="Hug L.A."/>
            <person name="Thomas B.C."/>
            <person name="Sharon I."/>
            <person name="Castelle C.J."/>
            <person name="Singh A."/>
            <person name="Wilkins M.J."/>
            <person name="Williams K.H."/>
            <person name="Banfield J.F."/>
        </authorList>
    </citation>
    <scope>NUCLEOTIDE SEQUENCE [LARGE SCALE GENOMIC DNA]</scope>
</reference>
<dbReference type="Proteomes" id="UP000034032">
    <property type="component" value="Unassembled WGS sequence"/>
</dbReference>
<evidence type="ECO:0000313" key="2">
    <source>
        <dbReference type="EMBL" id="KKT82590.1"/>
    </source>
</evidence>
<feature type="transmembrane region" description="Helical" evidence="1">
    <location>
        <begin position="6"/>
        <end position="26"/>
    </location>
</feature>